<organism evidence="6 7">
    <name type="scientific">Candidatus Buchananbacteria bacterium CG10_big_fil_rev_8_21_14_0_10_42_9</name>
    <dbReference type="NCBI Taxonomy" id="1974526"/>
    <lineage>
        <taxon>Bacteria</taxon>
        <taxon>Candidatus Buchananiibacteriota</taxon>
    </lineage>
</organism>
<dbReference type="AlphaFoldDB" id="A0A2H0VZX1"/>
<dbReference type="GO" id="GO:0003677">
    <property type="term" value="F:DNA binding"/>
    <property type="evidence" value="ECO:0007669"/>
    <property type="project" value="UniProtKB-KW"/>
</dbReference>
<dbReference type="InterPro" id="IPR011109">
    <property type="entry name" value="DNA_bind_recombinase_dom"/>
</dbReference>
<feature type="compositionally biased region" description="Basic residues" evidence="4">
    <location>
        <begin position="403"/>
        <end position="413"/>
    </location>
</feature>
<dbReference type="EMBL" id="PEZZ01000044">
    <property type="protein sequence ID" value="PIS04652.1"/>
    <property type="molecule type" value="Genomic_DNA"/>
</dbReference>
<dbReference type="PANTHER" id="PTHR30461:SF2">
    <property type="entry name" value="SERINE RECOMBINASE PINE-RELATED"/>
    <property type="match status" value="1"/>
</dbReference>
<feature type="region of interest" description="Disordered" evidence="4">
    <location>
        <begin position="389"/>
        <end position="435"/>
    </location>
</feature>
<dbReference type="GO" id="GO:0000150">
    <property type="term" value="F:DNA strand exchange activity"/>
    <property type="evidence" value="ECO:0007669"/>
    <property type="project" value="InterPro"/>
</dbReference>
<proteinExistence type="predicted"/>
<evidence type="ECO:0000256" key="2">
    <source>
        <dbReference type="ARBA" id="ARBA00023172"/>
    </source>
</evidence>
<comment type="caution">
    <text evidence="6">The sequence shown here is derived from an EMBL/GenBank/DDBJ whole genome shotgun (WGS) entry which is preliminary data.</text>
</comment>
<dbReference type="Pfam" id="PF07508">
    <property type="entry name" value="Recombinase"/>
    <property type="match status" value="1"/>
</dbReference>
<evidence type="ECO:0000259" key="5">
    <source>
        <dbReference type="PROSITE" id="PS51737"/>
    </source>
</evidence>
<dbReference type="InterPro" id="IPR050639">
    <property type="entry name" value="SSR_resolvase"/>
</dbReference>
<feature type="domain" description="Recombinase" evidence="5">
    <location>
        <begin position="35"/>
        <end position="144"/>
    </location>
</feature>
<dbReference type="Proteomes" id="UP000230935">
    <property type="component" value="Unassembled WGS sequence"/>
</dbReference>
<evidence type="ECO:0000256" key="4">
    <source>
        <dbReference type="SAM" id="MobiDB-lite"/>
    </source>
</evidence>
<protein>
    <recommendedName>
        <fullName evidence="5">Recombinase domain-containing protein</fullName>
    </recommendedName>
</protein>
<keyword evidence="3" id="KW-0175">Coiled coil</keyword>
<feature type="coiled-coil region" evidence="3">
    <location>
        <begin position="240"/>
        <end position="295"/>
    </location>
</feature>
<evidence type="ECO:0000256" key="3">
    <source>
        <dbReference type="SAM" id="Coils"/>
    </source>
</evidence>
<evidence type="ECO:0000256" key="1">
    <source>
        <dbReference type="ARBA" id="ARBA00023125"/>
    </source>
</evidence>
<evidence type="ECO:0000313" key="7">
    <source>
        <dbReference type="Proteomes" id="UP000230935"/>
    </source>
</evidence>
<dbReference type="PANTHER" id="PTHR30461">
    <property type="entry name" value="DNA-INVERTASE FROM LAMBDOID PROPHAGE"/>
    <property type="match status" value="1"/>
</dbReference>
<name>A0A2H0VZX1_9BACT</name>
<keyword evidence="1" id="KW-0238">DNA-binding</keyword>
<accession>A0A2H0VZX1</accession>
<dbReference type="PROSITE" id="PS51737">
    <property type="entry name" value="RECOMBINASE_DNA_BIND"/>
    <property type="match status" value="1"/>
</dbReference>
<dbReference type="InterPro" id="IPR038109">
    <property type="entry name" value="DNA_bind_recomb_sf"/>
</dbReference>
<gene>
    <name evidence="6" type="ORF">COT81_05415</name>
</gene>
<dbReference type="Gene3D" id="3.90.1750.20">
    <property type="entry name" value="Putative Large Serine Recombinase, Chain B, Domain 2"/>
    <property type="match status" value="1"/>
</dbReference>
<reference evidence="7" key="1">
    <citation type="submission" date="2017-09" db="EMBL/GenBank/DDBJ databases">
        <title>Depth-based differentiation of microbial function through sediment-hosted aquifers and enrichment of novel symbionts in the deep terrestrial subsurface.</title>
        <authorList>
            <person name="Probst A.J."/>
            <person name="Ladd B."/>
            <person name="Jarett J.K."/>
            <person name="Geller-Mcgrath D.E."/>
            <person name="Sieber C.M.K."/>
            <person name="Emerson J.B."/>
            <person name="Anantharaman K."/>
            <person name="Thomas B.C."/>
            <person name="Malmstrom R."/>
            <person name="Stieglmeier M."/>
            <person name="Klingl A."/>
            <person name="Woyke T."/>
            <person name="Ryan C.M."/>
            <person name="Banfield J.F."/>
        </authorList>
    </citation>
    <scope>NUCLEOTIDE SEQUENCE [LARGE SCALE GENOMIC DNA]</scope>
</reference>
<keyword evidence="2" id="KW-0233">DNA recombination</keyword>
<evidence type="ECO:0000313" key="6">
    <source>
        <dbReference type="EMBL" id="PIS04652.1"/>
    </source>
</evidence>
<sequence length="435" mass="50284">MRLLFAKNYTDNLSEEVKKGQAQKARDGWFPTKPPIGYKTTGEKGRKIHIIDEKVAPYVKKMFTLYATGNYSIKALTEKMYEVGLRSRAGSKVVKSRIHQLLSDPFYYGDFLWKGQLYAGKHEPIITKELFDEVQFKLNGGRPNPYYSKHLTEFRGKIHCGSCKKTVTWERQKGHWYGACKQCKAQLAKEKKYIRQESIEEELMTRMTAVAPQNDRVVEILRRALKESHAEETAYHDAQVQSINNKLERIQQRLRNMYDDKLDGRISASFYDEKARQFTQEKEDLLRGLDRLNANNTAYYRAGFAVHELALKASEIYLSEKANVEERRLLLAYSFSKVSVLKGKVKVEYTDAFEFLAKWMPRVNKSLEQTQNTAESYVSSGVLRADAHISPLELSEPREHSRTSKKSPVKPRHKGDTPISRPLLWGRDSNPQPMD</sequence>